<protein>
    <recommendedName>
        <fullName evidence="3">BCL-6 corepressor non-ankyrin-repeat domain-containing protein</fullName>
    </recommendedName>
</protein>
<gene>
    <name evidence="4" type="ORF">Celaphus_00005336</name>
</gene>
<feature type="region of interest" description="Disordered" evidence="2">
    <location>
        <begin position="158"/>
        <end position="178"/>
    </location>
</feature>
<reference evidence="4 5" key="1">
    <citation type="journal article" date="2018" name="Mol. Genet. Genomics">
        <title>The red deer Cervus elaphus genome CerEla1.0: sequencing, annotating, genes, and chromosomes.</title>
        <authorList>
            <person name="Bana N.A."/>
            <person name="Nyiri A."/>
            <person name="Nagy J."/>
            <person name="Frank K."/>
            <person name="Nagy T."/>
            <person name="Steger V."/>
            <person name="Schiller M."/>
            <person name="Lakatos P."/>
            <person name="Sugar L."/>
            <person name="Horn P."/>
            <person name="Barta E."/>
            <person name="Orosz L."/>
        </authorList>
    </citation>
    <scope>NUCLEOTIDE SEQUENCE [LARGE SCALE GENOMIC DNA]</scope>
    <source>
        <strain evidence="4">Hungarian</strain>
    </source>
</reference>
<evidence type="ECO:0000313" key="4">
    <source>
        <dbReference type="EMBL" id="OWK10339.1"/>
    </source>
</evidence>
<dbReference type="GO" id="GO:0003714">
    <property type="term" value="F:transcription corepressor activity"/>
    <property type="evidence" value="ECO:0007669"/>
    <property type="project" value="TreeGrafter"/>
</dbReference>
<feature type="domain" description="BCL-6 corepressor non-ankyrin-repeat" evidence="3">
    <location>
        <begin position="167"/>
        <end position="268"/>
    </location>
</feature>
<dbReference type="GO" id="GO:0005634">
    <property type="term" value="C:nucleus"/>
    <property type="evidence" value="ECO:0007669"/>
    <property type="project" value="TreeGrafter"/>
</dbReference>
<organism evidence="4 5">
    <name type="scientific">Cervus elaphus hippelaphus</name>
    <name type="common">European red deer</name>
    <dbReference type="NCBI Taxonomy" id="46360"/>
    <lineage>
        <taxon>Eukaryota</taxon>
        <taxon>Metazoa</taxon>
        <taxon>Chordata</taxon>
        <taxon>Craniata</taxon>
        <taxon>Vertebrata</taxon>
        <taxon>Euteleostomi</taxon>
        <taxon>Mammalia</taxon>
        <taxon>Eutheria</taxon>
        <taxon>Laurasiatheria</taxon>
        <taxon>Artiodactyla</taxon>
        <taxon>Ruminantia</taxon>
        <taxon>Pecora</taxon>
        <taxon>Cervidae</taxon>
        <taxon>Cervinae</taxon>
        <taxon>Cervus</taxon>
    </lineage>
</organism>
<dbReference type="GO" id="GO:0000122">
    <property type="term" value="P:negative regulation of transcription by RNA polymerase II"/>
    <property type="evidence" value="ECO:0007669"/>
    <property type="project" value="TreeGrafter"/>
</dbReference>
<dbReference type="PANTHER" id="PTHR24117">
    <property type="entry name" value="AGAP007537-PB"/>
    <property type="match status" value="1"/>
</dbReference>
<dbReference type="AlphaFoldDB" id="A0A212CWF9"/>
<evidence type="ECO:0000256" key="2">
    <source>
        <dbReference type="SAM" id="MobiDB-lite"/>
    </source>
</evidence>
<dbReference type="InterPro" id="IPR031628">
    <property type="entry name" value="BCOR"/>
</dbReference>
<comment type="similarity">
    <text evidence="1">Belongs to the BCOR family.</text>
</comment>
<comment type="caution">
    <text evidence="4">The sequence shown here is derived from an EMBL/GenBank/DDBJ whole genome shotgun (WGS) entry which is preliminary data.</text>
</comment>
<evidence type="ECO:0000313" key="5">
    <source>
        <dbReference type="Proteomes" id="UP000242450"/>
    </source>
</evidence>
<evidence type="ECO:0000256" key="1">
    <source>
        <dbReference type="ARBA" id="ARBA00034703"/>
    </source>
</evidence>
<keyword evidence="5" id="KW-1185">Reference proteome</keyword>
<dbReference type="EMBL" id="MKHE01000011">
    <property type="protein sequence ID" value="OWK10339.1"/>
    <property type="molecule type" value="Genomic_DNA"/>
</dbReference>
<feature type="compositionally biased region" description="Polar residues" evidence="2">
    <location>
        <begin position="166"/>
        <end position="177"/>
    </location>
</feature>
<sequence>MVTFGPSLLYYYLPSPSECSTGKKQDPFKVPQNRDLPVEKDLMNRKHSISGDTVEELPEDPLLKAKQKRVSKEDPQYSELTNLKLCIELTGPYHPKLHHLGEQQTLAAESKCGQQGSKKVTQVVKPQVMAQGSKISEEKPSRKRAEARYNEIWLKNSVKPNDDEQGNQIQTQPSFTSGLMKHTKQLGIKESQKPDVLHTHEQEDHQGYTDDIEKPSGKRLCKTKCLIPQGPRQCTSMTRDNANEKVTIQRFRNQAKLTSNYEQSPAKQDQSLHSLCSGLLPQVTQSHPVPPEARRLSVNRNAGETLLQRAARCGYEVGVLVGISIQKLLATAA</sequence>
<dbReference type="InterPro" id="IPR047144">
    <property type="entry name" value="BCOR-like"/>
</dbReference>
<feature type="domain" description="BCL-6 corepressor non-ankyrin-repeat" evidence="3">
    <location>
        <begin position="97"/>
        <end position="166"/>
    </location>
</feature>
<proteinExistence type="inferred from homology"/>
<dbReference type="Pfam" id="PF15808">
    <property type="entry name" value="BCOR"/>
    <property type="match status" value="2"/>
</dbReference>
<dbReference type="PANTHER" id="PTHR24117:SF8">
    <property type="entry name" value="BCL-6 COREPRESSOR"/>
    <property type="match status" value="1"/>
</dbReference>
<accession>A0A212CWF9</accession>
<dbReference type="OrthoDB" id="3666223at2759"/>
<evidence type="ECO:0000259" key="3">
    <source>
        <dbReference type="Pfam" id="PF15808"/>
    </source>
</evidence>
<name>A0A212CWF9_CEREH</name>
<dbReference type="Proteomes" id="UP000242450">
    <property type="component" value="Chromosome 11"/>
</dbReference>